<sequence>MTVNAVAAILLTQSAYAGELRPVVGAIRWDAWYAGSPYEYSLSAPQWRGRLPFYATNGKDGRASLRADSQEVMDREIVLASAAGIDYWAFCYYSTRHNPALAQLDEGLRRYLASARKNEIRFCLILETNHLGPVEDWPVTIKRLVAFFKEPTYQTVAGGRPLLFLFDPGEMEKWAGSSAAVKAMLGELDRAALDAGLQEPYMAAQGGEPARVSNWVEKFDLDAISAYTAPGTGGDGEYPHSALAEANRGFWEACKALAKQTIPIVNAGWDNRPRRNSTEQARKLRGPWYVPPTPAELARHLKSAIEWERANPEYTEADAIIIYAWNESDEGGWLVPTLTEGDARLQAIKSVLRTREPATSPAPGRTPSAAAPLPSN</sequence>
<dbReference type="InterPro" id="IPR032719">
    <property type="entry name" value="WbsX"/>
</dbReference>
<reference evidence="2 3" key="1">
    <citation type="submission" date="2021-06" db="EMBL/GenBank/DDBJ databases">
        <title>Gemonas diversity in paddy soil.</title>
        <authorList>
            <person name="Liu G."/>
        </authorList>
    </citation>
    <scope>NUCLEOTIDE SEQUENCE [LARGE SCALE GENOMIC DNA]</scope>
    <source>
        <strain evidence="2 3">RG2</strain>
    </source>
</reference>
<keyword evidence="3" id="KW-1185">Reference proteome</keyword>
<organism evidence="2 3">
    <name type="scientific">Geomonas subterranea</name>
    <dbReference type="NCBI Taxonomy" id="2847989"/>
    <lineage>
        <taxon>Bacteria</taxon>
        <taxon>Pseudomonadati</taxon>
        <taxon>Thermodesulfobacteriota</taxon>
        <taxon>Desulfuromonadia</taxon>
        <taxon>Geobacterales</taxon>
        <taxon>Geobacteraceae</taxon>
        <taxon>Geomonas</taxon>
    </lineage>
</organism>
<accession>A0ABX8LGQ1</accession>
<evidence type="ECO:0000256" key="1">
    <source>
        <dbReference type="SAM" id="MobiDB-lite"/>
    </source>
</evidence>
<dbReference type="EMBL" id="CP077683">
    <property type="protein sequence ID" value="QXE90913.1"/>
    <property type="molecule type" value="Genomic_DNA"/>
</dbReference>
<dbReference type="RefSeq" id="WP_217287507.1">
    <property type="nucleotide sequence ID" value="NZ_CP077683.1"/>
</dbReference>
<gene>
    <name evidence="2" type="ORF">KP001_21480</name>
</gene>
<name>A0ABX8LGQ1_9BACT</name>
<feature type="region of interest" description="Disordered" evidence="1">
    <location>
        <begin position="353"/>
        <end position="376"/>
    </location>
</feature>
<dbReference type="Proteomes" id="UP000683559">
    <property type="component" value="Chromosome"/>
</dbReference>
<evidence type="ECO:0000313" key="2">
    <source>
        <dbReference type="EMBL" id="QXE90913.1"/>
    </source>
</evidence>
<proteinExistence type="predicted"/>
<protein>
    <submittedName>
        <fullName evidence="2">Glycoside hydrolase family 99-like domain-containing protein</fullName>
    </submittedName>
</protein>
<dbReference type="PANTHER" id="PTHR41244:SF1">
    <property type="entry name" value="GLYCOSYLTRANSFERASE"/>
    <property type="match status" value="1"/>
</dbReference>
<dbReference type="Pfam" id="PF14307">
    <property type="entry name" value="Glyco_tran_WbsX"/>
    <property type="match status" value="1"/>
</dbReference>
<dbReference type="PANTHER" id="PTHR41244">
    <property type="entry name" value="RHAMNAN SYNTHESIS F"/>
    <property type="match status" value="1"/>
</dbReference>
<evidence type="ECO:0000313" key="3">
    <source>
        <dbReference type="Proteomes" id="UP000683559"/>
    </source>
</evidence>